<evidence type="ECO:0000313" key="2">
    <source>
        <dbReference type="Proteomes" id="UP000035444"/>
    </source>
</evidence>
<keyword evidence="2" id="KW-1185">Reference proteome</keyword>
<name>A0A0H2MIL7_9PROT</name>
<dbReference type="RefSeq" id="WP_047762131.1">
    <property type="nucleotide sequence ID" value="NZ_LAQL01000002.1"/>
</dbReference>
<evidence type="ECO:0000313" key="1">
    <source>
        <dbReference type="EMBL" id="KLN62001.1"/>
    </source>
</evidence>
<dbReference type="EMBL" id="LAQL01000002">
    <property type="protein sequence ID" value="KLN62001.1"/>
    <property type="molecule type" value="Genomic_DNA"/>
</dbReference>
<dbReference type="STRING" id="1489064.WH96_00145"/>
<protein>
    <submittedName>
        <fullName evidence="1">Uncharacterized protein</fullName>
    </submittedName>
</protein>
<comment type="caution">
    <text evidence="1">The sequence shown here is derived from an EMBL/GenBank/DDBJ whole genome shotgun (WGS) entry which is preliminary data.</text>
</comment>
<reference evidence="1 2" key="1">
    <citation type="submission" date="2015-03" db="EMBL/GenBank/DDBJ databases">
        <title>Genome Sequence of Kiloniella spongiae MEBiC09566, isolated from a marine sponge.</title>
        <authorList>
            <person name="Shao Z."/>
            <person name="Wang L."/>
            <person name="Li X."/>
        </authorList>
    </citation>
    <scope>NUCLEOTIDE SEQUENCE [LARGE SCALE GENOMIC DNA]</scope>
    <source>
        <strain evidence="1 2">MEBiC09566</strain>
    </source>
</reference>
<dbReference type="OrthoDB" id="8446164at2"/>
<sequence>MSDYAFYVGHLRFIANRTGRVNEDVSRMMDILDDIATQIETKSAFKLKAQDLRLGSRALAGVAGFLQKQILPEVVAAQNEAGEKQVRWVIDTSMAFTSKILMHAEITNDKDDLELDLPKAP</sequence>
<dbReference type="Proteomes" id="UP000035444">
    <property type="component" value="Unassembled WGS sequence"/>
</dbReference>
<gene>
    <name evidence="1" type="ORF">WH96_00145</name>
</gene>
<proteinExistence type="predicted"/>
<organism evidence="1 2">
    <name type="scientific">Kiloniella spongiae</name>
    <dbReference type="NCBI Taxonomy" id="1489064"/>
    <lineage>
        <taxon>Bacteria</taxon>
        <taxon>Pseudomonadati</taxon>
        <taxon>Pseudomonadota</taxon>
        <taxon>Alphaproteobacteria</taxon>
        <taxon>Rhodospirillales</taxon>
        <taxon>Kiloniellaceae</taxon>
        <taxon>Kiloniella</taxon>
    </lineage>
</organism>
<dbReference type="AlphaFoldDB" id="A0A0H2MIL7"/>
<accession>A0A0H2MIL7</accession>